<dbReference type="PATRIC" id="fig|162209.4.peg.1917"/>
<organism evidence="1 2">
    <name type="scientific">Paenibacillus naphthalenovorans</name>
    <dbReference type="NCBI Taxonomy" id="162209"/>
    <lineage>
        <taxon>Bacteria</taxon>
        <taxon>Bacillati</taxon>
        <taxon>Bacillota</taxon>
        <taxon>Bacilli</taxon>
        <taxon>Bacillales</taxon>
        <taxon>Paenibacillaceae</taxon>
        <taxon>Paenibacillus</taxon>
    </lineage>
</organism>
<dbReference type="STRING" id="162209.IJ22_18090"/>
<reference evidence="2" key="1">
    <citation type="submission" date="2015-12" db="EMBL/GenBank/DDBJ databases">
        <title>Complete genome sequences of two moderately thermophilic Paenibacillus species.</title>
        <authorList>
            <person name="Butler R.III."/>
            <person name="Wang J."/>
            <person name="Stark B.C."/>
            <person name="Pombert J.-F."/>
        </authorList>
    </citation>
    <scope>NUCLEOTIDE SEQUENCE [LARGE SCALE GENOMIC DNA]</scope>
    <source>
        <strain evidence="2">32O-Y</strain>
    </source>
</reference>
<dbReference type="AlphaFoldDB" id="A0A0U2VRR3"/>
<name>A0A0U2VRR3_9BACL</name>
<reference evidence="1 2" key="2">
    <citation type="journal article" date="2016" name="Genome Announc.">
        <title>Complete Genome Sequences of Two Interactive Moderate Thermophiles, Paenibacillus napthalenovorans 32O-Y and Paenibacillus sp. 32O-W.</title>
        <authorList>
            <person name="Butler R.R.III."/>
            <person name="Wang J."/>
            <person name="Stark B.C."/>
            <person name="Pombert J.F."/>
        </authorList>
    </citation>
    <scope>NUCLEOTIDE SEQUENCE [LARGE SCALE GENOMIC DNA]</scope>
    <source>
        <strain evidence="1 2">32O-Y</strain>
    </source>
</reference>
<dbReference type="OrthoDB" id="2662906at2"/>
<gene>
    <name evidence="1" type="ORF">IJ22_18090</name>
</gene>
<sequence>MKIIAVDNFGRESVADKLIAENVSEYWGKYIVELMNDKQHDDSLHYFKLVSDDYRLWRGMEELV</sequence>
<keyword evidence="2" id="KW-1185">Reference proteome</keyword>
<dbReference type="RefSeq" id="WP_062408500.1">
    <property type="nucleotide sequence ID" value="NZ_CP013652.1"/>
</dbReference>
<dbReference type="KEGG" id="pnp:IJ22_18090"/>
<proteinExistence type="predicted"/>
<protein>
    <submittedName>
        <fullName evidence="1">Uncharacterized protein</fullName>
    </submittedName>
</protein>
<evidence type="ECO:0000313" key="1">
    <source>
        <dbReference type="EMBL" id="ALS22183.1"/>
    </source>
</evidence>
<accession>A0A0U2VRR3</accession>
<evidence type="ECO:0000313" key="2">
    <source>
        <dbReference type="Proteomes" id="UP000061660"/>
    </source>
</evidence>
<dbReference type="Proteomes" id="UP000061660">
    <property type="component" value="Chromosome"/>
</dbReference>
<dbReference type="EMBL" id="CP013652">
    <property type="protein sequence ID" value="ALS22183.1"/>
    <property type="molecule type" value="Genomic_DNA"/>
</dbReference>